<feature type="compositionally biased region" description="Pro residues" evidence="1">
    <location>
        <begin position="60"/>
        <end position="72"/>
    </location>
</feature>
<reference evidence="2 3" key="1">
    <citation type="submission" date="2024-08" db="EMBL/GenBank/DDBJ databases">
        <authorList>
            <person name="Cucini C."/>
            <person name="Frati F."/>
        </authorList>
    </citation>
    <scope>NUCLEOTIDE SEQUENCE [LARGE SCALE GENOMIC DNA]</scope>
</reference>
<protein>
    <submittedName>
        <fullName evidence="2">Uncharacterized protein</fullName>
    </submittedName>
</protein>
<accession>A0ABP1Q146</accession>
<comment type="caution">
    <text evidence="2">The sequence shown here is derived from an EMBL/GenBank/DDBJ whole genome shotgun (WGS) entry which is preliminary data.</text>
</comment>
<organism evidence="2 3">
    <name type="scientific">Orchesella dallaii</name>
    <dbReference type="NCBI Taxonomy" id="48710"/>
    <lineage>
        <taxon>Eukaryota</taxon>
        <taxon>Metazoa</taxon>
        <taxon>Ecdysozoa</taxon>
        <taxon>Arthropoda</taxon>
        <taxon>Hexapoda</taxon>
        <taxon>Collembola</taxon>
        <taxon>Entomobryomorpha</taxon>
        <taxon>Entomobryoidea</taxon>
        <taxon>Orchesellidae</taxon>
        <taxon>Orchesellinae</taxon>
        <taxon>Orchesella</taxon>
    </lineage>
</organism>
<proteinExistence type="predicted"/>
<evidence type="ECO:0000256" key="1">
    <source>
        <dbReference type="SAM" id="MobiDB-lite"/>
    </source>
</evidence>
<feature type="region of interest" description="Disordered" evidence="1">
    <location>
        <begin position="60"/>
        <end position="106"/>
    </location>
</feature>
<evidence type="ECO:0000313" key="2">
    <source>
        <dbReference type="EMBL" id="CAL8085403.1"/>
    </source>
</evidence>
<sequence length="229" mass="25758">MHYKVTPIQLCIIAVSLVITSSTPTLAVFAHNSLTAHQTPITITDRPPIARVISLISPTTEPPIPRYDPNPTPTQTTAPPVRVQSLVPHYPAPPETLPSQEESSEYDSSDYFDSYMVEDYQSEEDACARGQFYHVRGRQCVPIRCPKANHLRNYKTGQCLFSSEETEIKSFGRNIDGRVGYKNRNVLKSYRKHIGRGRTVQRWGISSQRMRVPVYTDTANPVRTVGLIG</sequence>
<evidence type="ECO:0000313" key="3">
    <source>
        <dbReference type="Proteomes" id="UP001642540"/>
    </source>
</evidence>
<keyword evidence="3" id="KW-1185">Reference proteome</keyword>
<gene>
    <name evidence="2" type="ORF">ODALV1_LOCUS6102</name>
</gene>
<name>A0ABP1Q146_9HEXA</name>
<dbReference type="Proteomes" id="UP001642540">
    <property type="component" value="Unassembled WGS sequence"/>
</dbReference>
<dbReference type="EMBL" id="CAXLJM020000019">
    <property type="protein sequence ID" value="CAL8085403.1"/>
    <property type="molecule type" value="Genomic_DNA"/>
</dbReference>